<dbReference type="Pfam" id="PF18738">
    <property type="entry name" value="HEPN_DZIP3"/>
    <property type="match status" value="1"/>
</dbReference>
<keyword evidence="8" id="KW-1185">Reference proteome</keyword>
<dbReference type="Proteomes" id="UP000683360">
    <property type="component" value="Unassembled WGS sequence"/>
</dbReference>
<dbReference type="EMBL" id="CAJPWZ010002434">
    <property type="protein sequence ID" value="CAG2238436.1"/>
    <property type="molecule type" value="Genomic_DNA"/>
</dbReference>
<keyword evidence="4" id="KW-0862">Zinc</keyword>
<name>A0A8S3TWV7_MYTED</name>
<dbReference type="Pfam" id="PF01194">
    <property type="entry name" value="RNA_pol_N"/>
    <property type="match status" value="1"/>
</dbReference>
<dbReference type="GO" id="GO:0042797">
    <property type="term" value="P:tRNA transcription by RNA polymerase III"/>
    <property type="evidence" value="ECO:0007669"/>
    <property type="project" value="TreeGrafter"/>
</dbReference>
<evidence type="ECO:0000256" key="2">
    <source>
        <dbReference type="ARBA" id="ARBA00022478"/>
    </source>
</evidence>
<dbReference type="GO" id="GO:0005665">
    <property type="term" value="C:RNA polymerase II, core complex"/>
    <property type="evidence" value="ECO:0007669"/>
    <property type="project" value="TreeGrafter"/>
</dbReference>
<dbReference type="GO" id="GO:0006360">
    <property type="term" value="P:transcription by RNA polymerase I"/>
    <property type="evidence" value="ECO:0007669"/>
    <property type="project" value="TreeGrafter"/>
</dbReference>
<keyword evidence="2" id="KW-0240">DNA-directed RNA polymerase</keyword>
<gene>
    <name evidence="7" type="ORF">MEDL_50845</name>
</gene>
<evidence type="ECO:0000256" key="1">
    <source>
        <dbReference type="ARBA" id="ARBA00020813"/>
    </source>
</evidence>
<evidence type="ECO:0000256" key="3">
    <source>
        <dbReference type="ARBA" id="ARBA00022723"/>
    </source>
</evidence>
<sequence>MRSGFVGVKLLFSEICKSTRLTSENDNTSYLGLLQVEYTEGDALDALGLKRYCCRRMLLAHVDLIEKLLNYAPLEKFGIRETKLISPINMLNILKDQCNGIRLSVAGGRKLYQNELLLTGVSPLGVRSLFDHEFDPVHLGASMKRNIQKQKLRDLKLEHKINQAQWDLLFPIYPEVPDSKKFDVALMIAILRKLTPMIPPGGGYDQLPATTETAPSADLSRIEYYRNYLANLDDRKIETTFFNTAWIDITGVCNANQFSEINFYVTGVSFKKRSYYDLL</sequence>
<dbReference type="GO" id="GO:0006366">
    <property type="term" value="P:transcription by RNA polymerase II"/>
    <property type="evidence" value="ECO:0007669"/>
    <property type="project" value="TreeGrafter"/>
</dbReference>
<dbReference type="PANTHER" id="PTHR23431:SF3">
    <property type="entry name" value="DNA-DIRECTED RNA POLYMERASES I, II, AND III SUBUNIT RPABC5"/>
    <property type="match status" value="1"/>
</dbReference>
<accession>A0A8S3TWV7</accession>
<dbReference type="InterPro" id="IPR023580">
    <property type="entry name" value="RNA_pol_su_RPB10"/>
</dbReference>
<dbReference type="GO" id="GO:0005666">
    <property type="term" value="C:RNA polymerase III complex"/>
    <property type="evidence" value="ECO:0007669"/>
    <property type="project" value="TreeGrafter"/>
</dbReference>
<dbReference type="OrthoDB" id="10258858at2759"/>
<feature type="domain" description="DZIP3-like HEPN" evidence="6">
    <location>
        <begin position="147"/>
        <end position="251"/>
    </location>
</feature>
<dbReference type="GO" id="GO:0008270">
    <property type="term" value="F:zinc ion binding"/>
    <property type="evidence" value="ECO:0007669"/>
    <property type="project" value="TreeGrafter"/>
</dbReference>
<organism evidence="7 8">
    <name type="scientific">Mytilus edulis</name>
    <name type="common">Blue mussel</name>
    <dbReference type="NCBI Taxonomy" id="6550"/>
    <lineage>
        <taxon>Eukaryota</taxon>
        <taxon>Metazoa</taxon>
        <taxon>Spiralia</taxon>
        <taxon>Lophotrochozoa</taxon>
        <taxon>Mollusca</taxon>
        <taxon>Bivalvia</taxon>
        <taxon>Autobranchia</taxon>
        <taxon>Pteriomorphia</taxon>
        <taxon>Mytilida</taxon>
        <taxon>Mytiloidea</taxon>
        <taxon>Mytilidae</taxon>
        <taxon>Mytilinae</taxon>
        <taxon>Mytilus</taxon>
    </lineage>
</organism>
<dbReference type="InterPro" id="IPR000268">
    <property type="entry name" value="RPABC5/Rpb10"/>
</dbReference>
<dbReference type="GO" id="GO:0005736">
    <property type="term" value="C:RNA polymerase I complex"/>
    <property type="evidence" value="ECO:0007669"/>
    <property type="project" value="TreeGrafter"/>
</dbReference>
<evidence type="ECO:0000256" key="4">
    <source>
        <dbReference type="ARBA" id="ARBA00022833"/>
    </source>
</evidence>
<evidence type="ECO:0000256" key="5">
    <source>
        <dbReference type="ARBA" id="ARBA00023163"/>
    </source>
</evidence>
<proteinExistence type="predicted"/>
<protein>
    <recommendedName>
        <fullName evidence="1">DNA-directed RNA polymerases I, II, and III subunit RPABC5</fullName>
    </recommendedName>
</protein>
<evidence type="ECO:0000313" key="8">
    <source>
        <dbReference type="Proteomes" id="UP000683360"/>
    </source>
</evidence>
<dbReference type="GO" id="GO:0003899">
    <property type="term" value="F:DNA-directed RNA polymerase activity"/>
    <property type="evidence" value="ECO:0007669"/>
    <property type="project" value="InterPro"/>
</dbReference>
<keyword evidence="3" id="KW-0479">Metal-binding</keyword>
<dbReference type="Gene3D" id="1.10.10.60">
    <property type="entry name" value="Homeodomain-like"/>
    <property type="match status" value="1"/>
</dbReference>
<keyword evidence="5" id="KW-0804">Transcription</keyword>
<dbReference type="SUPFAM" id="SSF46924">
    <property type="entry name" value="RNA polymerase subunit RPB10"/>
    <property type="match status" value="1"/>
</dbReference>
<dbReference type="AlphaFoldDB" id="A0A8S3TWV7"/>
<dbReference type="InterPro" id="IPR041249">
    <property type="entry name" value="HEPN_DZIP3"/>
</dbReference>
<comment type="caution">
    <text evidence="7">The sequence shown here is derived from an EMBL/GenBank/DDBJ whole genome shotgun (WGS) entry which is preliminary data.</text>
</comment>
<evidence type="ECO:0000313" key="7">
    <source>
        <dbReference type="EMBL" id="CAG2238436.1"/>
    </source>
</evidence>
<evidence type="ECO:0000259" key="6">
    <source>
        <dbReference type="Pfam" id="PF18738"/>
    </source>
</evidence>
<dbReference type="PANTHER" id="PTHR23431">
    <property type="entry name" value="DNA-DIRECTED RNA POLYMERASES I, II, AND III SUBUNIT RPABC5 FAMILY MEMBER"/>
    <property type="match status" value="1"/>
</dbReference>
<reference evidence="7" key="1">
    <citation type="submission" date="2021-03" db="EMBL/GenBank/DDBJ databases">
        <authorList>
            <person name="Bekaert M."/>
        </authorList>
    </citation>
    <scope>NUCLEOTIDE SEQUENCE</scope>
</reference>
<dbReference type="GO" id="GO:0003677">
    <property type="term" value="F:DNA binding"/>
    <property type="evidence" value="ECO:0007669"/>
    <property type="project" value="InterPro"/>
</dbReference>